<gene>
    <name evidence="4" type="ORF">OV079_23955</name>
</gene>
<evidence type="ECO:0000256" key="2">
    <source>
        <dbReference type="ARBA" id="ARBA00022737"/>
    </source>
</evidence>
<name>A0A9X3ER16_9BACT</name>
<evidence type="ECO:0000256" key="3">
    <source>
        <dbReference type="ARBA" id="ARBA00023157"/>
    </source>
</evidence>
<dbReference type="NCBIfam" id="TIGR02232">
    <property type="entry name" value="myxo_disulf_rpt"/>
    <property type="match status" value="3"/>
</dbReference>
<accession>A0A9X3ER16</accession>
<keyword evidence="3" id="KW-1015">Disulfide bond</keyword>
<dbReference type="Proteomes" id="UP001150924">
    <property type="component" value="Unassembled WGS sequence"/>
</dbReference>
<evidence type="ECO:0000313" key="4">
    <source>
        <dbReference type="EMBL" id="MCY1008558.1"/>
    </source>
</evidence>
<keyword evidence="1" id="KW-0732">Signal</keyword>
<dbReference type="RefSeq" id="WP_267771161.1">
    <property type="nucleotide sequence ID" value="NZ_JAPNKE010000002.1"/>
</dbReference>
<dbReference type="AlphaFoldDB" id="A0A9X3ER16"/>
<keyword evidence="5" id="KW-1185">Reference proteome</keyword>
<dbReference type="Pfam" id="PF13948">
    <property type="entry name" value="DUF4215"/>
    <property type="match status" value="2"/>
</dbReference>
<dbReference type="PANTHER" id="PTHR38934">
    <property type="entry name" value="HYPHALLY REGULATED CELL WALL PROTEIN 1"/>
    <property type="match status" value="1"/>
</dbReference>
<comment type="caution">
    <text evidence="4">The sequence shown here is derived from an EMBL/GenBank/DDBJ whole genome shotgun (WGS) entry which is preliminary data.</text>
</comment>
<reference evidence="4" key="1">
    <citation type="submission" date="2022-11" db="EMBL/GenBank/DDBJ databases">
        <title>Minimal conservation of predation-associated metabolite biosynthetic gene clusters underscores biosynthetic potential of Myxococcota including descriptions for ten novel species: Archangium lansinium sp. nov., Myxococcus landrumus sp. nov., Nannocystis bai.</title>
        <authorList>
            <person name="Ahearne A."/>
            <person name="Stevens C."/>
            <person name="Phillips K."/>
        </authorList>
    </citation>
    <scope>NUCLEOTIDE SEQUENCE</scope>
    <source>
        <strain evidence="4">Na p29</strain>
    </source>
</reference>
<sequence length="331" mass="34165">MPRSVSRSEVCCDDGNKVDTDACLKTCVAASCGDGFVRAGVETCDDAGESASCDGDCTPAMCGDGVVNMTAQEACDGMGESMTCDADCTPAMCGDGKLNKTAGEACDDGNAVDTDACLTDCKAAKCGDGVVQAGVEACDDGNMIDDDACSNTCEVNQANCLNGAVELTVAPGGTMKVCDHPNDSVCEENLEMVCPANWHLCSFKEFNARNAGWNHVVGNGSPIPHVVAEIYCRMNGSAGHFTVYNGTNLGTDMTLNCYTGSSRPDTCAGPYGCNNLSSHALCCSQNPKCGNGVVDDPEEECDDGNKLENDACLNSCSWRVPSAHGIGGCVN</sequence>
<evidence type="ECO:0000256" key="1">
    <source>
        <dbReference type="ARBA" id="ARBA00022729"/>
    </source>
</evidence>
<dbReference type="InterPro" id="IPR011936">
    <property type="entry name" value="Myxo_disulph_rpt"/>
</dbReference>
<proteinExistence type="predicted"/>
<keyword evidence="2" id="KW-0677">Repeat</keyword>
<organism evidence="4 5">
    <name type="scientific">Nannocystis pusilla</name>
    <dbReference type="NCBI Taxonomy" id="889268"/>
    <lineage>
        <taxon>Bacteria</taxon>
        <taxon>Pseudomonadati</taxon>
        <taxon>Myxococcota</taxon>
        <taxon>Polyangia</taxon>
        <taxon>Nannocystales</taxon>
        <taxon>Nannocystaceae</taxon>
        <taxon>Nannocystis</taxon>
    </lineage>
</organism>
<evidence type="ECO:0000313" key="5">
    <source>
        <dbReference type="Proteomes" id="UP001150924"/>
    </source>
</evidence>
<protein>
    <submittedName>
        <fullName evidence="4">DUF4215 domain-containing protein</fullName>
    </submittedName>
</protein>
<dbReference type="EMBL" id="JAPNKE010000002">
    <property type="protein sequence ID" value="MCY1008558.1"/>
    <property type="molecule type" value="Genomic_DNA"/>
</dbReference>
<dbReference type="PANTHER" id="PTHR38934:SF6">
    <property type="entry name" value="CHROMOSOME UNDETERMINED SCAFFOLD_176, WHOLE GENOME SHOTGUN SEQUENCE"/>
    <property type="match status" value="1"/>
</dbReference>